<dbReference type="InterPro" id="IPR005467">
    <property type="entry name" value="His_kinase_dom"/>
</dbReference>
<evidence type="ECO:0000313" key="15">
    <source>
        <dbReference type="Proteomes" id="UP000629870"/>
    </source>
</evidence>
<dbReference type="InterPro" id="IPR003661">
    <property type="entry name" value="HisK_dim/P_dom"/>
</dbReference>
<dbReference type="PROSITE" id="PS50885">
    <property type="entry name" value="HAMP"/>
    <property type="match status" value="1"/>
</dbReference>
<dbReference type="PANTHER" id="PTHR45436">
    <property type="entry name" value="SENSOR HISTIDINE KINASE YKOH"/>
    <property type="match status" value="1"/>
</dbReference>
<keyword evidence="4" id="KW-0597">Phosphoprotein</keyword>
<feature type="transmembrane region" description="Helical" evidence="11">
    <location>
        <begin position="166"/>
        <end position="186"/>
    </location>
</feature>
<dbReference type="CDD" id="cd00075">
    <property type="entry name" value="HATPase"/>
    <property type="match status" value="1"/>
</dbReference>
<dbReference type="Gene3D" id="6.10.340.10">
    <property type="match status" value="1"/>
</dbReference>
<comment type="subcellular location">
    <subcellularLocation>
        <location evidence="2">Membrane</location>
    </subcellularLocation>
</comment>
<feature type="domain" description="HAMP" evidence="13">
    <location>
        <begin position="187"/>
        <end position="241"/>
    </location>
</feature>
<comment type="caution">
    <text evidence="14">The sequence shown here is derived from an EMBL/GenBank/DDBJ whole genome shotgun (WGS) entry which is preliminary data.</text>
</comment>
<feature type="region of interest" description="Disordered" evidence="10">
    <location>
        <begin position="455"/>
        <end position="478"/>
    </location>
</feature>
<protein>
    <recommendedName>
        <fullName evidence="3">histidine kinase</fullName>
        <ecNumber evidence="3">2.7.13.3</ecNumber>
    </recommendedName>
</protein>
<dbReference type="SUPFAM" id="SSF47384">
    <property type="entry name" value="Homodimeric domain of signal transducing histidine kinase"/>
    <property type="match status" value="1"/>
</dbReference>
<dbReference type="InterPro" id="IPR003660">
    <property type="entry name" value="HAMP_dom"/>
</dbReference>
<evidence type="ECO:0000256" key="4">
    <source>
        <dbReference type="ARBA" id="ARBA00022553"/>
    </source>
</evidence>
<dbReference type="InterPro" id="IPR036097">
    <property type="entry name" value="HisK_dim/P_sf"/>
</dbReference>
<dbReference type="Pfam" id="PF00512">
    <property type="entry name" value="HisKA"/>
    <property type="match status" value="1"/>
</dbReference>
<dbReference type="SMART" id="SM00387">
    <property type="entry name" value="HATPase_c"/>
    <property type="match status" value="1"/>
</dbReference>
<dbReference type="EC" id="2.7.13.3" evidence="3"/>
<keyword evidence="7 14" id="KW-0418">Kinase</keyword>
<evidence type="ECO:0000256" key="11">
    <source>
        <dbReference type="SAM" id="Phobius"/>
    </source>
</evidence>
<keyword evidence="6 11" id="KW-0812">Transmembrane</keyword>
<evidence type="ECO:0000256" key="5">
    <source>
        <dbReference type="ARBA" id="ARBA00022679"/>
    </source>
</evidence>
<dbReference type="RefSeq" id="WP_249039076.1">
    <property type="nucleotide sequence ID" value="NZ_JACHEW010000001.1"/>
</dbReference>
<sequence>MTRPALPTPIQKVLGRLSLRLKLTLGYAVVFAVTVLLGGAGVYYAAERALTASLDATLRETASVAQASIDPHEDEEGDGTAPEPADFTSELKPSGDLRIELLSSSGRILARAGDVEEAASQPHPVTSGFVTQDGRRVLTLRVDDLYLRVSRPTDALSGFLETLARLLLVGSAFMIAVACGAGYWLAHRALKPVDAVARTAESIATRGDYAERVPQSPGTDEMARLTRTVNLMLDGLAGTIEREKDFARTAAHELRTPLTVLRGRLDLALERPREAAEYQKALTGMVGRVEALTALTEGLLALARTDAPAQLERVELAAIAAQVAEGCEDLARAAGQHIRLNLEPSWVQAEGEGVERAIRNLLENALKYGADDEVLVKVAAHELQVVSGGPGPDPAQWSRLLQPFERGAGVQGVSGSGLGLALVSALARRWEAQLVPLWDEASFSVRLVFPAGGAEASSPPADPLGHAPHLTLPRRTGS</sequence>
<dbReference type="Pfam" id="PF02518">
    <property type="entry name" value="HATPase_c"/>
    <property type="match status" value="1"/>
</dbReference>
<dbReference type="SMART" id="SM00304">
    <property type="entry name" value="HAMP"/>
    <property type="match status" value="1"/>
</dbReference>
<dbReference type="Pfam" id="PF00672">
    <property type="entry name" value="HAMP"/>
    <property type="match status" value="1"/>
</dbReference>
<keyword evidence="15" id="KW-1185">Reference proteome</keyword>
<name>A0ABR6NM96_9DEIO</name>
<evidence type="ECO:0000256" key="7">
    <source>
        <dbReference type="ARBA" id="ARBA00022777"/>
    </source>
</evidence>
<evidence type="ECO:0000256" key="3">
    <source>
        <dbReference type="ARBA" id="ARBA00012438"/>
    </source>
</evidence>
<evidence type="ECO:0000256" key="1">
    <source>
        <dbReference type="ARBA" id="ARBA00000085"/>
    </source>
</evidence>
<keyword evidence="11" id="KW-0472">Membrane</keyword>
<evidence type="ECO:0000256" key="10">
    <source>
        <dbReference type="SAM" id="MobiDB-lite"/>
    </source>
</evidence>
<keyword evidence="8 11" id="KW-1133">Transmembrane helix</keyword>
<dbReference type="CDD" id="cd06225">
    <property type="entry name" value="HAMP"/>
    <property type="match status" value="1"/>
</dbReference>
<reference evidence="14 15" key="1">
    <citation type="submission" date="2020-08" db="EMBL/GenBank/DDBJ databases">
        <title>Genomic Encyclopedia of Type Strains, Phase IV (KMG-IV): sequencing the most valuable type-strain genomes for metagenomic binning, comparative biology and taxonomic classification.</title>
        <authorList>
            <person name="Goeker M."/>
        </authorList>
    </citation>
    <scope>NUCLEOTIDE SEQUENCE [LARGE SCALE GENOMIC DNA]</scope>
    <source>
        <strain evidence="14 15">DSM 12027</strain>
    </source>
</reference>
<evidence type="ECO:0000256" key="9">
    <source>
        <dbReference type="ARBA" id="ARBA00023012"/>
    </source>
</evidence>
<evidence type="ECO:0000313" key="14">
    <source>
        <dbReference type="EMBL" id="MBB6015133.1"/>
    </source>
</evidence>
<dbReference type="EMBL" id="JACHEW010000001">
    <property type="protein sequence ID" value="MBB6015133.1"/>
    <property type="molecule type" value="Genomic_DNA"/>
</dbReference>
<evidence type="ECO:0000259" key="12">
    <source>
        <dbReference type="PROSITE" id="PS50109"/>
    </source>
</evidence>
<dbReference type="InterPro" id="IPR003594">
    <property type="entry name" value="HATPase_dom"/>
</dbReference>
<dbReference type="PROSITE" id="PS50109">
    <property type="entry name" value="HIS_KIN"/>
    <property type="match status" value="1"/>
</dbReference>
<evidence type="ECO:0000256" key="2">
    <source>
        <dbReference type="ARBA" id="ARBA00004370"/>
    </source>
</evidence>
<dbReference type="CDD" id="cd00082">
    <property type="entry name" value="HisKA"/>
    <property type="match status" value="1"/>
</dbReference>
<evidence type="ECO:0000259" key="13">
    <source>
        <dbReference type="PROSITE" id="PS50885"/>
    </source>
</evidence>
<dbReference type="Gene3D" id="1.10.287.130">
    <property type="match status" value="1"/>
</dbReference>
<keyword evidence="5" id="KW-0808">Transferase</keyword>
<accession>A0ABR6NM96</accession>
<evidence type="ECO:0000256" key="8">
    <source>
        <dbReference type="ARBA" id="ARBA00022989"/>
    </source>
</evidence>
<dbReference type="Proteomes" id="UP000629870">
    <property type="component" value="Unassembled WGS sequence"/>
</dbReference>
<keyword evidence="9" id="KW-0902">Two-component regulatory system</keyword>
<dbReference type="PANTHER" id="PTHR45436:SF5">
    <property type="entry name" value="SENSOR HISTIDINE KINASE TRCS"/>
    <property type="match status" value="1"/>
</dbReference>
<comment type="catalytic activity">
    <reaction evidence="1">
        <text>ATP + protein L-histidine = ADP + protein N-phospho-L-histidine.</text>
        <dbReference type="EC" id="2.7.13.3"/>
    </reaction>
</comment>
<proteinExistence type="predicted"/>
<dbReference type="GO" id="GO:0016301">
    <property type="term" value="F:kinase activity"/>
    <property type="evidence" value="ECO:0007669"/>
    <property type="project" value="UniProtKB-KW"/>
</dbReference>
<dbReference type="SUPFAM" id="SSF55874">
    <property type="entry name" value="ATPase domain of HSP90 chaperone/DNA topoisomerase II/histidine kinase"/>
    <property type="match status" value="1"/>
</dbReference>
<evidence type="ECO:0000256" key="6">
    <source>
        <dbReference type="ARBA" id="ARBA00022692"/>
    </source>
</evidence>
<gene>
    <name evidence="14" type="ORF">HNQ04_000357</name>
</gene>
<dbReference type="Gene3D" id="3.30.565.10">
    <property type="entry name" value="Histidine kinase-like ATPase, C-terminal domain"/>
    <property type="match status" value="1"/>
</dbReference>
<feature type="region of interest" description="Disordered" evidence="10">
    <location>
        <begin position="67"/>
        <end position="91"/>
    </location>
</feature>
<dbReference type="SUPFAM" id="SSF158472">
    <property type="entry name" value="HAMP domain-like"/>
    <property type="match status" value="1"/>
</dbReference>
<organism evidence="14 15">
    <name type="scientific">Deinococcus radiopugnans ATCC 19172</name>
    <dbReference type="NCBI Taxonomy" id="585398"/>
    <lineage>
        <taxon>Bacteria</taxon>
        <taxon>Thermotogati</taxon>
        <taxon>Deinococcota</taxon>
        <taxon>Deinococci</taxon>
        <taxon>Deinococcales</taxon>
        <taxon>Deinococcaceae</taxon>
        <taxon>Deinococcus</taxon>
    </lineage>
</organism>
<dbReference type="InterPro" id="IPR050428">
    <property type="entry name" value="TCS_sensor_his_kinase"/>
</dbReference>
<dbReference type="InterPro" id="IPR036890">
    <property type="entry name" value="HATPase_C_sf"/>
</dbReference>
<dbReference type="SMART" id="SM00388">
    <property type="entry name" value="HisKA"/>
    <property type="match status" value="1"/>
</dbReference>
<feature type="domain" description="Histidine kinase" evidence="12">
    <location>
        <begin position="249"/>
        <end position="453"/>
    </location>
</feature>
<feature type="transmembrane region" description="Helical" evidence="11">
    <location>
        <begin position="25"/>
        <end position="46"/>
    </location>
</feature>